<dbReference type="OrthoDB" id="10248542at2759"/>
<name>A0A0D2MAV2_9CHLO</name>
<dbReference type="Gene3D" id="3.60.20.10">
    <property type="entry name" value="Glutamine Phosphoribosylpyrophosphate, subunit 1, domain 1"/>
    <property type="match status" value="1"/>
</dbReference>
<dbReference type="EC" id="3.4.25.1" evidence="2"/>
<reference evidence="2 3" key="1">
    <citation type="journal article" date="2013" name="BMC Genomics">
        <title>Reconstruction of the lipid metabolism for the microalga Monoraphidium neglectum from its genome sequence reveals characteristics suitable for biofuel production.</title>
        <authorList>
            <person name="Bogen C."/>
            <person name="Al-Dilaimi A."/>
            <person name="Albersmeier A."/>
            <person name="Wichmann J."/>
            <person name="Grundmann M."/>
            <person name="Rupp O."/>
            <person name="Lauersen K.J."/>
            <person name="Blifernez-Klassen O."/>
            <person name="Kalinowski J."/>
            <person name="Goesmann A."/>
            <person name="Mussgnug J.H."/>
            <person name="Kruse O."/>
        </authorList>
    </citation>
    <scope>NUCLEOTIDE SEQUENCE [LARGE SCALE GENOMIC DNA]</scope>
    <source>
        <strain evidence="2 3">SAG 48.87</strain>
    </source>
</reference>
<dbReference type="STRING" id="145388.A0A0D2MAV2"/>
<dbReference type="PANTHER" id="PTHR32194">
    <property type="entry name" value="METALLOPROTEASE TLDD"/>
    <property type="match status" value="1"/>
</dbReference>
<keyword evidence="1" id="KW-0539">Nucleus</keyword>
<dbReference type="InterPro" id="IPR001353">
    <property type="entry name" value="Proteasome_sua/b"/>
</dbReference>
<evidence type="ECO:0000313" key="2">
    <source>
        <dbReference type="EMBL" id="KIY98036.1"/>
    </source>
</evidence>
<dbReference type="Proteomes" id="UP000054498">
    <property type="component" value="Unassembled WGS sequence"/>
</dbReference>
<keyword evidence="2" id="KW-0647">Proteasome</keyword>
<gene>
    <name evidence="2" type="ORF">MNEG_9928</name>
</gene>
<evidence type="ECO:0000313" key="3">
    <source>
        <dbReference type="Proteomes" id="UP000054498"/>
    </source>
</evidence>
<dbReference type="CDD" id="cd03760">
    <property type="entry name" value="proteasome_beta_type_4"/>
    <property type="match status" value="1"/>
</dbReference>
<protein>
    <submittedName>
        <fullName evidence="2">20S proteasome subunit beta 7</fullName>
        <ecNumber evidence="2">3.4.25.1</ecNumber>
    </submittedName>
</protein>
<dbReference type="GO" id="GO:0051603">
    <property type="term" value="P:proteolysis involved in protein catabolic process"/>
    <property type="evidence" value="ECO:0007669"/>
    <property type="project" value="InterPro"/>
</dbReference>
<dbReference type="InterPro" id="IPR023333">
    <property type="entry name" value="Proteasome_suB-type"/>
</dbReference>
<dbReference type="GO" id="GO:0005839">
    <property type="term" value="C:proteasome core complex"/>
    <property type="evidence" value="ECO:0007669"/>
    <property type="project" value="InterPro"/>
</dbReference>
<dbReference type="InterPro" id="IPR016295">
    <property type="entry name" value="Proteasome_beta4"/>
</dbReference>
<keyword evidence="2" id="KW-0378">Hydrolase</keyword>
<proteinExistence type="predicted"/>
<organism evidence="2 3">
    <name type="scientific">Monoraphidium neglectum</name>
    <dbReference type="NCBI Taxonomy" id="145388"/>
    <lineage>
        <taxon>Eukaryota</taxon>
        <taxon>Viridiplantae</taxon>
        <taxon>Chlorophyta</taxon>
        <taxon>core chlorophytes</taxon>
        <taxon>Chlorophyceae</taxon>
        <taxon>CS clade</taxon>
        <taxon>Sphaeropleales</taxon>
        <taxon>Selenastraceae</taxon>
        <taxon>Monoraphidium</taxon>
    </lineage>
</organism>
<dbReference type="PANTHER" id="PTHR32194:SF6">
    <property type="entry name" value="PROTEASOME SUBUNIT BETA"/>
    <property type="match status" value="1"/>
</dbReference>
<dbReference type="InterPro" id="IPR029055">
    <property type="entry name" value="Ntn_hydrolases_N"/>
</dbReference>
<dbReference type="EMBL" id="KK102333">
    <property type="protein sequence ID" value="KIY98036.1"/>
    <property type="molecule type" value="Genomic_DNA"/>
</dbReference>
<dbReference type="AlphaFoldDB" id="A0A0D2MAV2"/>
<dbReference type="PROSITE" id="PS51476">
    <property type="entry name" value="PROTEASOME_BETA_2"/>
    <property type="match status" value="1"/>
</dbReference>
<accession>A0A0D2MAV2</accession>
<keyword evidence="3" id="KW-1185">Reference proteome</keyword>
<sequence>MLAADTLGAYGSTKRYKSLERIVRVNARTLVGAGGEVSDFQYIVRLLDELTTDDYRTDDGIELGPKEIFSYLTRVMYNRRGKMDPLWNSLVVGGVEADGTPFLGTVGMIGTHYEDSHVATGFGAHLARPLFRERQSDAMSEADAEALLRDALRVCYYRDKQSINKFQIAKVAADAPAAVGEPFALETSWDYKAFAAPTKWAIGAW</sequence>
<dbReference type="SUPFAM" id="SSF56235">
    <property type="entry name" value="N-terminal nucleophile aminohydrolases (Ntn hydrolases)"/>
    <property type="match status" value="1"/>
</dbReference>
<dbReference type="GeneID" id="25742803"/>
<dbReference type="GO" id="GO:0005737">
    <property type="term" value="C:cytoplasm"/>
    <property type="evidence" value="ECO:0007669"/>
    <property type="project" value="TreeGrafter"/>
</dbReference>
<dbReference type="GO" id="GO:0016787">
    <property type="term" value="F:hydrolase activity"/>
    <property type="evidence" value="ECO:0007669"/>
    <property type="project" value="UniProtKB-KW"/>
</dbReference>
<dbReference type="RefSeq" id="XP_013897056.1">
    <property type="nucleotide sequence ID" value="XM_014041602.1"/>
</dbReference>
<dbReference type="Pfam" id="PF00227">
    <property type="entry name" value="Proteasome"/>
    <property type="match status" value="1"/>
</dbReference>
<dbReference type="KEGG" id="mng:MNEG_9928"/>
<evidence type="ECO:0000256" key="1">
    <source>
        <dbReference type="ARBA" id="ARBA00023242"/>
    </source>
</evidence>